<evidence type="ECO:0000313" key="3">
    <source>
        <dbReference type="Proteomes" id="UP000053797"/>
    </source>
</evidence>
<evidence type="ECO:0000256" key="1">
    <source>
        <dbReference type="SAM" id="Phobius"/>
    </source>
</evidence>
<dbReference type="AlphaFoldDB" id="A0A0V8GC99"/>
<feature type="transmembrane region" description="Helical" evidence="1">
    <location>
        <begin position="78"/>
        <end position="98"/>
    </location>
</feature>
<organism evidence="2 3">
    <name type="scientific">Exiguobacterium indicum</name>
    <dbReference type="NCBI Taxonomy" id="296995"/>
    <lineage>
        <taxon>Bacteria</taxon>
        <taxon>Bacillati</taxon>
        <taxon>Bacillota</taxon>
        <taxon>Bacilli</taxon>
        <taxon>Bacillales</taxon>
        <taxon>Bacillales Family XII. Incertae Sedis</taxon>
        <taxon>Exiguobacterium</taxon>
    </lineage>
</organism>
<evidence type="ECO:0008006" key="4">
    <source>
        <dbReference type="Google" id="ProtNLM"/>
    </source>
</evidence>
<feature type="transmembrane region" description="Helical" evidence="1">
    <location>
        <begin position="41"/>
        <end position="58"/>
    </location>
</feature>
<accession>A0A0V8GC99</accession>
<feature type="transmembrane region" description="Helical" evidence="1">
    <location>
        <begin position="7"/>
        <end position="29"/>
    </location>
</feature>
<proteinExistence type="predicted"/>
<keyword evidence="1" id="KW-1133">Transmembrane helix</keyword>
<protein>
    <recommendedName>
        <fullName evidence="4">Histidine kinase N-terminal 7TM region domain-containing protein</fullName>
    </recommendedName>
</protein>
<dbReference type="OrthoDB" id="2354352at2"/>
<dbReference type="Proteomes" id="UP000053797">
    <property type="component" value="Unassembled WGS sequence"/>
</dbReference>
<keyword evidence="1" id="KW-0472">Membrane</keyword>
<evidence type="ECO:0000313" key="2">
    <source>
        <dbReference type="EMBL" id="KSU47786.1"/>
    </source>
</evidence>
<gene>
    <name evidence="2" type="ORF">AS033_14070</name>
</gene>
<comment type="caution">
    <text evidence="2">The sequence shown here is derived from an EMBL/GenBank/DDBJ whole genome shotgun (WGS) entry which is preliminary data.</text>
</comment>
<name>A0A0V8GC99_9BACL</name>
<dbReference type="EMBL" id="LNQL01000006">
    <property type="protein sequence ID" value="KSU47786.1"/>
    <property type="molecule type" value="Genomic_DNA"/>
</dbReference>
<reference evidence="2 3" key="1">
    <citation type="journal article" date="2015" name="Int. J. Syst. Evol. Microbiol.">
        <title>Exiguobacterium enclense sp. nov., isolated from sediment.</title>
        <authorList>
            <person name="Dastager S.G."/>
            <person name="Mawlankar R."/>
            <person name="Sonalkar V.V."/>
            <person name="Thorat M.N."/>
            <person name="Mual P."/>
            <person name="Verma A."/>
            <person name="Krishnamurthi S."/>
            <person name="Tang S.K."/>
            <person name="Li W.J."/>
        </authorList>
    </citation>
    <scope>NUCLEOTIDE SEQUENCE [LARGE SCALE GENOMIC DNA]</scope>
    <source>
        <strain evidence="2 3">NIO-1109</strain>
    </source>
</reference>
<keyword evidence="1" id="KW-0812">Transmembrane</keyword>
<sequence length="112" mass="13535">MGPTNDMWVWVLSYVFFFITLISAIFVAIKHPALRKASIRAVVAMFFLYALFIWNSLYRLDITEFRHFYEGLTTLRPWAWMCVFLFAYTLKWWYLVFLHTRRPSPSSHEVQQ</sequence>
<dbReference type="RefSeq" id="WP_058265809.1">
    <property type="nucleotide sequence ID" value="NZ_FMYN01000006.1"/>
</dbReference>